<dbReference type="SUPFAM" id="SSF116726">
    <property type="entry name" value="TrkA C-terminal domain-like"/>
    <property type="match status" value="1"/>
</dbReference>
<name>A0ABR9R422_9FIRM</name>
<dbReference type="Gene3D" id="3.30.70.1450">
    <property type="entry name" value="Regulator of K+ conductance, C-terminal domain"/>
    <property type="match status" value="1"/>
</dbReference>
<dbReference type="EMBL" id="JADCKC010000002">
    <property type="protein sequence ID" value="MBE5037867.1"/>
    <property type="molecule type" value="Genomic_DNA"/>
</dbReference>
<dbReference type="Pfam" id="PF02254">
    <property type="entry name" value="TrkA_N"/>
    <property type="match status" value="1"/>
</dbReference>
<dbReference type="Proteomes" id="UP000768567">
    <property type="component" value="Unassembled WGS sequence"/>
</dbReference>
<dbReference type="InterPro" id="IPR006037">
    <property type="entry name" value="RCK_C"/>
</dbReference>
<dbReference type="Pfam" id="PF02080">
    <property type="entry name" value="TrkA_C"/>
    <property type="match status" value="1"/>
</dbReference>
<evidence type="ECO:0000313" key="2">
    <source>
        <dbReference type="EMBL" id="MBE5037867.1"/>
    </source>
</evidence>
<dbReference type="InterPro" id="IPR050721">
    <property type="entry name" value="Trk_Ktr_HKT_K-transport"/>
</dbReference>
<reference evidence="2 3" key="1">
    <citation type="submission" date="2020-10" db="EMBL/GenBank/DDBJ databases">
        <title>ChiBAC.</title>
        <authorList>
            <person name="Zenner C."/>
            <person name="Hitch T.C.A."/>
            <person name="Clavel T."/>
        </authorList>
    </citation>
    <scope>NUCLEOTIDE SEQUENCE [LARGE SCALE GENOMIC DNA]</scope>
    <source>
        <strain evidence="2 3">DSM 109015</strain>
    </source>
</reference>
<dbReference type="SUPFAM" id="SSF51735">
    <property type="entry name" value="NAD(P)-binding Rossmann-fold domains"/>
    <property type="match status" value="1"/>
</dbReference>
<sequence>MFHKRKKEKLSYGIVGLGRFGYALAVDLAQSGADIMVIDRDEEKVRELREYTENALVVNTLDKKSLMETGIQNCDVGIVCIGEHMESSILTTLNLVSLGVPQVIAKATSAEHGEILAKLGAEVVYPERDMALRLANRLETTRVLDFIQLSESINISKLIVPDKFVGKTILELDIRAKFGLNVIAVESGGKVTDNIRPDYCFQPNDVMIVSGSRDALLRLDEWDENN</sequence>
<keyword evidence="3" id="KW-1185">Reference proteome</keyword>
<dbReference type="InterPro" id="IPR036721">
    <property type="entry name" value="RCK_C_sf"/>
</dbReference>
<gene>
    <name evidence="2" type="ORF">INF35_08730</name>
</gene>
<comment type="caution">
    <text evidence="2">The sequence shown here is derived from an EMBL/GenBank/DDBJ whole genome shotgun (WGS) entry which is preliminary data.</text>
</comment>
<dbReference type="PANTHER" id="PTHR43833">
    <property type="entry name" value="POTASSIUM CHANNEL PROTEIN 2-RELATED-RELATED"/>
    <property type="match status" value="1"/>
</dbReference>
<dbReference type="InterPro" id="IPR036291">
    <property type="entry name" value="NAD(P)-bd_dom_sf"/>
</dbReference>
<organism evidence="2 3">
    <name type="scientific">Gemmiger gallinarum</name>
    <dbReference type="NCBI Taxonomy" id="2779354"/>
    <lineage>
        <taxon>Bacteria</taxon>
        <taxon>Bacillati</taxon>
        <taxon>Bacillota</taxon>
        <taxon>Clostridia</taxon>
        <taxon>Eubacteriales</taxon>
        <taxon>Gemmiger</taxon>
    </lineage>
</organism>
<accession>A0ABR9R422</accession>
<dbReference type="RefSeq" id="WP_193501530.1">
    <property type="nucleotide sequence ID" value="NZ_JADCKC010000002.1"/>
</dbReference>
<proteinExistence type="predicted"/>
<feature type="domain" description="RCK C-terminal" evidence="1">
    <location>
        <begin position="141"/>
        <end position="225"/>
    </location>
</feature>
<dbReference type="PANTHER" id="PTHR43833:SF7">
    <property type="entry name" value="KTR SYSTEM POTASSIUM UPTAKE PROTEIN C"/>
    <property type="match status" value="1"/>
</dbReference>
<evidence type="ECO:0000259" key="1">
    <source>
        <dbReference type="PROSITE" id="PS51202"/>
    </source>
</evidence>
<evidence type="ECO:0000313" key="3">
    <source>
        <dbReference type="Proteomes" id="UP000768567"/>
    </source>
</evidence>
<dbReference type="InterPro" id="IPR003148">
    <property type="entry name" value="RCK_N"/>
</dbReference>
<dbReference type="PROSITE" id="PS51202">
    <property type="entry name" value="RCK_C"/>
    <property type="match status" value="1"/>
</dbReference>
<protein>
    <submittedName>
        <fullName evidence="2">TrkA family potassium uptake protein</fullName>
    </submittedName>
</protein>
<dbReference type="Gene3D" id="3.40.50.720">
    <property type="entry name" value="NAD(P)-binding Rossmann-like Domain"/>
    <property type="match status" value="1"/>
</dbReference>